<name>A0A8X6UBK5_NEPPI</name>
<evidence type="ECO:0000313" key="5">
    <source>
        <dbReference type="Proteomes" id="UP000887013"/>
    </source>
</evidence>
<comment type="caution">
    <text evidence="4">The sequence shown here is derived from an EMBL/GenBank/DDBJ whole genome shotgun (WGS) entry which is preliminary data.</text>
</comment>
<dbReference type="OrthoDB" id="6431060at2759"/>
<dbReference type="Pfam" id="PF00396">
    <property type="entry name" value="Granulin"/>
    <property type="match status" value="2"/>
</dbReference>
<feature type="chain" id="PRO_5036464086" evidence="2">
    <location>
        <begin position="21"/>
        <end position="225"/>
    </location>
</feature>
<proteinExistence type="predicted"/>
<organism evidence="4 5">
    <name type="scientific">Nephila pilipes</name>
    <name type="common">Giant wood spider</name>
    <name type="synonym">Nephila maculata</name>
    <dbReference type="NCBI Taxonomy" id="299642"/>
    <lineage>
        <taxon>Eukaryota</taxon>
        <taxon>Metazoa</taxon>
        <taxon>Ecdysozoa</taxon>
        <taxon>Arthropoda</taxon>
        <taxon>Chelicerata</taxon>
        <taxon>Arachnida</taxon>
        <taxon>Araneae</taxon>
        <taxon>Araneomorphae</taxon>
        <taxon>Entelegynae</taxon>
        <taxon>Araneoidea</taxon>
        <taxon>Nephilidae</taxon>
        <taxon>Nephila</taxon>
    </lineage>
</organism>
<accession>A0A8X6UBK5</accession>
<dbReference type="Gene3D" id="2.10.25.160">
    <property type="entry name" value="Granulin"/>
    <property type="match status" value="2"/>
</dbReference>
<reference evidence="4" key="1">
    <citation type="submission" date="2020-08" db="EMBL/GenBank/DDBJ databases">
        <title>Multicomponent nature underlies the extraordinary mechanical properties of spider dragline silk.</title>
        <authorList>
            <person name="Kono N."/>
            <person name="Nakamura H."/>
            <person name="Mori M."/>
            <person name="Yoshida Y."/>
            <person name="Ohtoshi R."/>
            <person name="Malay A.D."/>
            <person name="Moran D.A.P."/>
            <person name="Tomita M."/>
            <person name="Numata K."/>
            <person name="Arakawa K."/>
        </authorList>
    </citation>
    <scope>NUCLEOTIDE SEQUENCE</scope>
</reference>
<feature type="domain" description="Granulins" evidence="3">
    <location>
        <begin position="86"/>
        <end position="128"/>
    </location>
</feature>
<dbReference type="SMART" id="SM00277">
    <property type="entry name" value="GRAN"/>
    <property type="match status" value="1"/>
</dbReference>
<dbReference type="AlphaFoldDB" id="A0A8X6UBK5"/>
<sequence>MLVPTINLLVLSFFITIASSEETGLSCQKQCEYGCCPHANGVCCQGGTECCREGQTCIPHVNMCIGLNSTAHGNFSLYSENTTPVGGLLCPEGTTTCSNGCCPYANAVCCNDGHGCCPEEFQCTSNGCVSNSGGQSVFLRKSLAAQEPENSANGQRLKDMGIKICPDKLHLCPGTADCCRRENGTWDCCPKASNVRGECCNQMGFIWVCCTDLAPKCYWWGCWFS</sequence>
<protein>
    <submittedName>
        <fullName evidence="4">Granulin</fullName>
    </submittedName>
</protein>
<dbReference type="InterPro" id="IPR000118">
    <property type="entry name" value="Granulin"/>
</dbReference>
<keyword evidence="5" id="KW-1185">Reference proteome</keyword>
<dbReference type="InterPro" id="IPR037277">
    <property type="entry name" value="Granulin_sf"/>
</dbReference>
<evidence type="ECO:0000313" key="4">
    <source>
        <dbReference type="EMBL" id="GFU00886.1"/>
    </source>
</evidence>
<gene>
    <name evidence="4" type="primary">NCL1_12538</name>
    <name evidence="4" type="ORF">NPIL_221211</name>
</gene>
<keyword evidence="1" id="KW-1015">Disulfide bond</keyword>
<dbReference type="Proteomes" id="UP000887013">
    <property type="component" value="Unassembled WGS sequence"/>
</dbReference>
<dbReference type="EMBL" id="BMAW01076286">
    <property type="protein sequence ID" value="GFU00886.1"/>
    <property type="molecule type" value="Genomic_DNA"/>
</dbReference>
<evidence type="ECO:0000256" key="2">
    <source>
        <dbReference type="SAM" id="SignalP"/>
    </source>
</evidence>
<keyword evidence="2" id="KW-0732">Signal</keyword>
<evidence type="ECO:0000256" key="1">
    <source>
        <dbReference type="ARBA" id="ARBA00023157"/>
    </source>
</evidence>
<evidence type="ECO:0000259" key="3">
    <source>
        <dbReference type="SMART" id="SM00277"/>
    </source>
</evidence>
<dbReference type="SUPFAM" id="SSF57277">
    <property type="entry name" value="Granulin repeat"/>
    <property type="match status" value="1"/>
</dbReference>
<feature type="signal peptide" evidence="2">
    <location>
        <begin position="1"/>
        <end position="20"/>
    </location>
</feature>